<evidence type="ECO:0000313" key="1">
    <source>
        <dbReference type="EMBL" id="BAT78980.1"/>
    </source>
</evidence>
<protein>
    <submittedName>
        <fullName evidence="1">Uncharacterized protein</fullName>
    </submittedName>
</protein>
<organism evidence="1 2">
    <name type="scientific">Vigna angularis var. angularis</name>
    <dbReference type="NCBI Taxonomy" id="157739"/>
    <lineage>
        <taxon>Eukaryota</taxon>
        <taxon>Viridiplantae</taxon>
        <taxon>Streptophyta</taxon>
        <taxon>Embryophyta</taxon>
        <taxon>Tracheophyta</taxon>
        <taxon>Spermatophyta</taxon>
        <taxon>Magnoliopsida</taxon>
        <taxon>eudicotyledons</taxon>
        <taxon>Gunneridae</taxon>
        <taxon>Pentapetalae</taxon>
        <taxon>rosids</taxon>
        <taxon>fabids</taxon>
        <taxon>Fabales</taxon>
        <taxon>Fabaceae</taxon>
        <taxon>Papilionoideae</taxon>
        <taxon>50 kb inversion clade</taxon>
        <taxon>NPAAA clade</taxon>
        <taxon>indigoferoid/millettioid clade</taxon>
        <taxon>Phaseoleae</taxon>
        <taxon>Vigna</taxon>
    </lineage>
</organism>
<feature type="non-terminal residue" evidence="1">
    <location>
        <position position="1"/>
    </location>
</feature>
<dbReference type="EMBL" id="AP015035">
    <property type="protein sequence ID" value="BAT78980.1"/>
    <property type="molecule type" value="Genomic_DNA"/>
</dbReference>
<keyword evidence="2" id="KW-1185">Reference proteome</keyword>
<evidence type="ECO:0000313" key="2">
    <source>
        <dbReference type="Proteomes" id="UP000291084"/>
    </source>
</evidence>
<gene>
    <name evidence="1" type="primary">Vigan.02G175800</name>
    <name evidence="1" type="ORF">VIGAN_02175800</name>
</gene>
<dbReference type="AlphaFoldDB" id="A0A0S3RE57"/>
<sequence length="72" mass="8489">FYFLRPTIFEILVFPMEFYFTWCSPWKMMCCAAVIFPVVATLPRLIPFFFRTSSPVSPVSLTALTVRFYYLA</sequence>
<reference evidence="1 2" key="1">
    <citation type="journal article" date="2015" name="Sci. Rep.">
        <title>The power of single molecule real-time sequencing technology in the de novo assembly of a eukaryotic genome.</title>
        <authorList>
            <person name="Sakai H."/>
            <person name="Naito K."/>
            <person name="Ogiso-Tanaka E."/>
            <person name="Takahashi Y."/>
            <person name="Iseki K."/>
            <person name="Muto C."/>
            <person name="Satou K."/>
            <person name="Teruya K."/>
            <person name="Shiroma A."/>
            <person name="Shimoji M."/>
            <person name="Hirano T."/>
            <person name="Itoh T."/>
            <person name="Kaga A."/>
            <person name="Tomooka N."/>
        </authorList>
    </citation>
    <scope>NUCLEOTIDE SEQUENCE [LARGE SCALE GENOMIC DNA]</scope>
    <source>
        <strain evidence="2">cv. Shumari</strain>
    </source>
</reference>
<accession>A0A0S3RE57</accession>
<proteinExistence type="predicted"/>
<dbReference type="Proteomes" id="UP000291084">
    <property type="component" value="Chromosome 2"/>
</dbReference>
<name>A0A0S3RE57_PHAAN</name>